<keyword evidence="4 6" id="KW-1133">Transmembrane helix</keyword>
<comment type="subcellular location">
    <subcellularLocation>
        <location evidence="1">Cell membrane</location>
        <topology evidence="1">Multi-pass membrane protein</topology>
    </subcellularLocation>
</comment>
<dbReference type="GO" id="GO:0005886">
    <property type="term" value="C:plasma membrane"/>
    <property type="evidence" value="ECO:0007669"/>
    <property type="project" value="UniProtKB-SubCell"/>
</dbReference>
<dbReference type="InterPro" id="IPR003838">
    <property type="entry name" value="ABC3_permease_C"/>
</dbReference>
<dbReference type="PANTHER" id="PTHR30572">
    <property type="entry name" value="MEMBRANE COMPONENT OF TRANSPORTER-RELATED"/>
    <property type="match status" value="1"/>
</dbReference>
<evidence type="ECO:0000256" key="3">
    <source>
        <dbReference type="ARBA" id="ARBA00022692"/>
    </source>
</evidence>
<feature type="domain" description="ABC3 transporter permease C-terminal" evidence="7">
    <location>
        <begin position="669"/>
        <end position="779"/>
    </location>
</feature>
<dbReference type="InterPro" id="IPR050250">
    <property type="entry name" value="Macrolide_Exporter_MacB"/>
</dbReference>
<evidence type="ECO:0000313" key="10">
    <source>
        <dbReference type="Proteomes" id="UP000619078"/>
    </source>
</evidence>
<evidence type="ECO:0000256" key="1">
    <source>
        <dbReference type="ARBA" id="ARBA00004651"/>
    </source>
</evidence>
<feature type="transmembrane region" description="Helical" evidence="6">
    <location>
        <begin position="718"/>
        <end position="738"/>
    </location>
</feature>
<feature type="transmembrane region" description="Helical" evidence="6">
    <location>
        <begin position="20"/>
        <end position="41"/>
    </location>
</feature>
<dbReference type="Proteomes" id="UP000619078">
    <property type="component" value="Unassembled WGS sequence"/>
</dbReference>
<dbReference type="InterPro" id="IPR025857">
    <property type="entry name" value="MacB_PCD"/>
</dbReference>
<organism evidence="9 10">
    <name type="scientific">Mucilaginibacter glaciei</name>
    <dbReference type="NCBI Taxonomy" id="2772109"/>
    <lineage>
        <taxon>Bacteria</taxon>
        <taxon>Pseudomonadati</taxon>
        <taxon>Bacteroidota</taxon>
        <taxon>Sphingobacteriia</taxon>
        <taxon>Sphingobacteriales</taxon>
        <taxon>Sphingobacteriaceae</taxon>
        <taxon>Mucilaginibacter</taxon>
    </lineage>
</organism>
<feature type="domain" description="MacB-like periplasmic core" evidence="8">
    <location>
        <begin position="483"/>
        <end position="632"/>
    </location>
</feature>
<keyword evidence="5 6" id="KW-0472">Membrane</keyword>
<evidence type="ECO:0000256" key="6">
    <source>
        <dbReference type="SAM" id="Phobius"/>
    </source>
</evidence>
<keyword evidence="2" id="KW-1003">Cell membrane</keyword>
<proteinExistence type="predicted"/>
<name>A0A926NPG8_9SPHI</name>
<feature type="transmembrane region" description="Helical" evidence="6">
    <location>
        <begin position="421"/>
        <end position="441"/>
    </location>
</feature>
<dbReference type="AlphaFoldDB" id="A0A926NPG8"/>
<evidence type="ECO:0000256" key="5">
    <source>
        <dbReference type="ARBA" id="ARBA00023136"/>
    </source>
</evidence>
<sequence length="789" mass="86618">MFKNYLKIAWRNISKHKGFSFINAGGLALGMASCLLLLLYITYHLNYDKHFDNIDNTYIIENNQPGDGSIFTVAATPRLLASAIKNEVPDVVSSIRVISYTAEGLLSYKNNSFKKSGLFAEDGFFDIFSYKFIKGSAVNAIKLPNSIVITESLAKTLFGDEDPINKIVKRNNQLPLKVTGVIKDLPANASFQFEFVLPWVMFEDSNPWAKNADWGSNFARTIVQLKDSASPDKANKIIKNIIGRHADGNKNEVFLFPFAKLHLYSKFENGKSVGGMIDQIHLFITLAICILLIACVNFMNLSTARSEKRAKEVGIRKAIGSNKLSLISQFITESVILSLLSTIIAVVIVILSLPFFNDLLGLKLAIPYAQWYAWIIILAIGIATGILAGSYPAFYLSSFEPIKVLKGVFKGGSSALPLRKVLVVLQFSCAVFLITATICIYRQIKFVQEKSTGFDKNNLVEIPLEGDLQKQQQVFVNELKQSGNITDATTLSQSINESGSNTWAVSWPGKDANQQILFDILRGGENFTKTEGMKLVDGRELSAANPADTAGKTVMINQTAANIMKLKSPVGSIIKWGDASMTVVGVYQDFVWGSPYEKIRPMITQFAGGNATVVALRLNQSKSITANVDAITKVLKTINPSFPPTINFVDSDFEKKFQNEKLLATLANLFGGLAIVISCLGLFGLAAYAAEQRVKEIGVRKVLGATVFNLTGLLSKDFMKLVAFSIVIGIGASVYAMNQWLQKYEYRIALSWWMFAAAGLITVVIALATVSYQAIKAALANPVKSLRSE</sequence>
<dbReference type="PANTHER" id="PTHR30572:SF18">
    <property type="entry name" value="ABC-TYPE MACROLIDE FAMILY EXPORT SYSTEM PERMEASE COMPONENT 2"/>
    <property type="match status" value="1"/>
</dbReference>
<evidence type="ECO:0000259" key="8">
    <source>
        <dbReference type="Pfam" id="PF12704"/>
    </source>
</evidence>
<dbReference type="PROSITE" id="PS51257">
    <property type="entry name" value="PROKAR_LIPOPROTEIN"/>
    <property type="match status" value="1"/>
</dbReference>
<protein>
    <submittedName>
        <fullName evidence="9">ABC transporter permease</fullName>
    </submittedName>
</protein>
<feature type="transmembrane region" description="Helical" evidence="6">
    <location>
        <begin position="368"/>
        <end position="391"/>
    </location>
</feature>
<feature type="transmembrane region" description="Helical" evidence="6">
    <location>
        <begin position="280"/>
        <end position="299"/>
    </location>
</feature>
<feature type="domain" description="MacB-like periplasmic core" evidence="8">
    <location>
        <begin position="20"/>
        <end position="240"/>
    </location>
</feature>
<feature type="transmembrane region" description="Helical" evidence="6">
    <location>
        <begin position="335"/>
        <end position="356"/>
    </location>
</feature>
<dbReference type="Pfam" id="PF12704">
    <property type="entry name" value="MacB_PCD"/>
    <property type="match status" value="2"/>
</dbReference>
<dbReference type="EMBL" id="JACWMX010000001">
    <property type="protein sequence ID" value="MBD1392272.1"/>
    <property type="molecule type" value="Genomic_DNA"/>
</dbReference>
<dbReference type="Pfam" id="PF02687">
    <property type="entry name" value="FtsX"/>
    <property type="match status" value="2"/>
</dbReference>
<evidence type="ECO:0000259" key="7">
    <source>
        <dbReference type="Pfam" id="PF02687"/>
    </source>
</evidence>
<evidence type="ECO:0000256" key="4">
    <source>
        <dbReference type="ARBA" id="ARBA00022989"/>
    </source>
</evidence>
<accession>A0A926NPG8</accession>
<gene>
    <name evidence="9" type="ORF">IDJ76_04095</name>
</gene>
<feature type="domain" description="ABC3 transporter permease C-terminal" evidence="7">
    <location>
        <begin position="285"/>
        <end position="401"/>
    </location>
</feature>
<dbReference type="RefSeq" id="WP_191160975.1">
    <property type="nucleotide sequence ID" value="NZ_JACWMX010000001.1"/>
</dbReference>
<dbReference type="GO" id="GO:0022857">
    <property type="term" value="F:transmembrane transporter activity"/>
    <property type="evidence" value="ECO:0007669"/>
    <property type="project" value="TreeGrafter"/>
</dbReference>
<feature type="transmembrane region" description="Helical" evidence="6">
    <location>
        <begin position="750"/>
        <end position="775"/>
    </location>
</feature>
<comment type="caution">
    <text evidence="9">The sequence shown here is derived from an EMBL/GenBank/DDBJ whole genome shotgun (WGS) entry which is preliminary data.</text>
</comment>
<feature type="transmembrane region" description="Helical" evidence="6">
    <location>
        <begin position="662"/>
        <end position="690"/>
    </location>
</feature>
<evidence type="ECO:0000256" key="2">
    <source>
        <dbReference type="ARBA" id="ARBA00022475"/>
    </source>
</evidence>
<keyword evidence="3 6" id="KW-0812">Transmembrane</keyword>
<reference evidence="9" key="1">
    <citation type="submission" date="2020-09" db="EMBL/GenBank/DDBJ databases">
        <title>Novel species of Mucilaginibacter isolated from a glacier on the Tibetan Plateau.</title>
        <authorList>
            <person name="Liu Q."/>
            <person name="Xin Y.-H."/>
        </authorList>
    </citation>
    <scope>NUCLEOTIDE SEQUENCE</scope>
    <source>
        <strain evidence="9">ZB1P21</strain>
    </source>
</reference>
<keyword evidence="10" id="KW-1185">Reference proteome</keyword>
<evidence type="ECO:0000313" key="9">
    <source>
        <dbReference type="EMBL" id="MBD1392272.1"/>
    </source>
</evidence>